<evidence type="ECO:0000313" key="3">
    <source>
        <dbReference type="Proteomes" id="UP000275846"/>
    </source>
</evidence>
<dbReference type="OrthoDB" id="2148946at2759"/>
<dbReference type="SUPFAM" id="SSF48371">
    <property type="entry name" value="ARM repeat"/>
    <property type="match status" value="1"/>
</dbReference>
<dbReference type="Pfam" id="PF13676">
    <property type="entry name" value="TIR_2"/>
    <property type="match status" value="1"/>
</dbReference>
<dbReference type="Gene3D" id="1.25.10.10">
    <property type="entry name" value="Leucine-rich Repeat Variant"/>
    <property type="match status" value="1"/>
</dbReference>
<evidence type="ECO:0000313" key="2">
    <source>
        <dbReference type="EMBL" id="VDL96930.1"/>
    </source>
</evidence>
<dbReference type="EMBL" id="UYSU01035943">
    <property type="protein sequence ID" value="VDL96930.1"/>
    <property type="molecule type" value="Genomic_DNA"/>
</dbReference>
<dbReference type="PANTHER" id="PTHR46270:SF2">
    <property type="entry name" value="TIR DOMAIN-CONTAINING PROTEIN"/>
    <property type="match status" value="1"/>
</dbReference>
<dbReference type="InterPro" id="IPR000157">
    <property type="entry name" value="TIR_dom"/>
</dbReference>
<accession>A0A3P7CHK4</accession>
<name>A0A3P7CHK4_SCHSO</name>
<dbReference type="SUPFAM" id="SSF52200">
    <property type="entry name" value="Toll/Interleukin receptor TIR domain"/>
    <property type="match status" value="1"/>
</dbReference>
<dbReference type="AlphaFoldDB" id="A0A3P7CHK4"/>
<keyword evidence="3" id="KW-1185">Reference proteome</keyword>
<reference evidence="2 3" key="1">
    <citation type="submission" date="2018-11" db="EMBL/GenBank/DDBJ databases">
        <authorList>
            <consortium name="Pathogen Informatics"/>
        </authorList>
    </citation>
    <scope>NUCLEOTIDE SEQUENCE [LARGE SCALE GENOMIC DNA]</scope>
    <source>
        <strain evidence="2 3">NST_G2</strain>
    </source>
</reference>
<feature type="domain" description="TIR" evidence="1">
    <location>
        <begin position="510"/>
        <end position="620"/>
    </location>
</feature>
<dbReference type="InterPro" id="IPR011989">
    <property type="entry name" value="ARM-like"/>
</dbReference>
<organism evidence="2 3">
    <name type="scientific">Schistocephalus solidus</name>
    <name type="common">Tapeworm</name>
    <dbReference type="NCBI Taxonomy" id="70667"/>
    <lineage>
        <taxon>Eukaryota</taxon>
        <taxon>Metazoa</taxon>
        <taxon>Spiralia</taxon>
        <taxon>Lophotrochozoa</taxon>
        <taxon>Platyhelminthes</taxon>
        <taxon>Cestoda</taxon>
        <taxon>Eucestoda</taxon>
        <taxon>Diphyllobothriidea</taxon>
        <taxon>Diphyllobothriidae</taxon>
        <taxon>Schistocephalus</taxon>
    </lineage>
</organism>
<dbReference type="Proteomes" id="UP000275846">
    <property type="component" value="Unassembled WGS sequence"/>
</dbReference>
<dbReference type="GO" id="GO:0007165">
    <property type="term" value="P:signal transduction"/>
    <property type="evidence" value="ECO:0007669"/>
    <property type="project" value="InterPro"/>
</dbReference>
<sequence length="881" mass="99228">MKFMVYLQRTMIGVRILEKSTLPDFRFQLLKTDYLGCTSRRLSKRIREPLLAKLRKGEVKSTNSVILAHIVDSGHSKSGLKTQMPAEMNSISSCDASEDEEREVISNIESEMTKRNSNANKLAEIFALTVEQSIRNPSTTEVFTWLRDLSTSMTCRTTRDPWLVNLVDTDECVSFYKNYIEYLISYDLASNLKILNTRPVHTFTKLHMALWNITDKSPEVCCRLTVSNIHRVLFEFINRPELTAPTCWCFRRARTLVHCSIGILHNIINHSPCVRRDYRRFDAVRILVAFTADATICKKTSQNEVLSCRIAALFLLAAIVDEKENAKIHATDTHLVHVLAMLKDALDSSPTHFSSSHGYHAGEIIRSLNKLASPDSNKRSLVKNKALDLAKYALQIAKDLKKRSEDEKVDSIDNTAEKAYSYVSCDSLAAMTIELIWQLSFVTESREYLTPSSELELLCKSFSDKSWSSECQKSVQGLLWNLNSQTEGIHSVIDYSATFAQSIRRPGGHIMISYQHSTQPTMVRLKEELVNLGYKVWIDVDHMSHGSFVDEMAEGVDGASALILGLCQAFKDSPHCRQEMRYAYDLRVPFYPILLEEDYKPDGWLAFMLATIIYIPAFHPDDMPNVARKLSEQLGNCGRMDTLPVPESAPPFTSESSPLVSHHRSQSACVSTQIFRQTILSNPSLEYPMSKPAPHLNIHLDSFDNSNPVVPAVESRGLCEQLTLTPNATNSPGVFFGNTTPHTFDMTVTPIKSPNGNYLSKLTGLTSATESARHAFLEAGSMCKSANSSIIESYRQENLPPSFICSWSAEKVTNWLTECNLSNFTQALDGLDGCLLWELARQRIVAPESFYAHLRSELGMTMVERLRLGFALSRLSILRDD</sequence>
<dbReference type="STRING" id="70667.A0A3P7CHK4"/>
<gene>
    <name evidence="2" type="ORF">SSLN_LOCUS10545</name>
</gene>
<dbReference type="InterPro" id="IPR016024">
    <property type="entry name" value="ARM-type_fold"/>
</dbReference>
<dbReference type="PANTHER" id="PTHR46270">
    <property type="entry name" value="ARMADILLO-TYPE FOLD-RELATED"/>
    <property type="match status" value="1"/>
</dbReference>
<evidence type="ECO:0000259" key="1">
    <source>
        <dbReference type="Pfam" id="PF13676"/>
    </source>
</evidence>
<dbReference type="InterPro" id="IPR035897">
    <property type="entry name" value="Toll_tir_struct_dom_sf"/>
</dbReference>
<dbReference type="Gene3D" id="3.40.50.10140">
    <property type="entry name" value="Toll/interleukin-1 receptor homology (TIR) domain"/>
    <property type="match status" value="1"/>
</dbReference>
<protein>
    <recommendedName>
        <fullName evidence="1">TIR domain-containing protein</fullName>
    </recommendedName>
</protein>
<proteinExistence type="predicted"/>